<dbReference type="GO" id="GO:0005509">
    <property type="term" value="F:calcium ion binding"/>
    <property type="evidence" value="ECO:0007669"/>
    <property type="project" value="InterPro"/>
</dbReference>
<evidence type="ECO:0000256" key="6">
    <source>
        <dbReference type="SAM" id="Coils"/>
    </source>
</evidence>
<comment type="subcellular location">
    <subcellularLocation>
        <location evidence="1">Cytoplasm</location>
        <location evidence="1">Cytoskeleton</location>
    </subcellularLocation>
</comment>
<comment type="caution">
    <text evidence="10">The sequence shown here is derived from an EMBL/GenBank/DDBJ whole genome shotgun (WGS) entry which is preliminary data.</text>
</comment>
<feature type="region of interest" description="Disordered" evidence="7">
    <location>
        <begin position="1533"/>
        <end position="1596"/>
    </location>
</feature>
<dbReference type="InterPro" id="IPR002048">
    <property type="entry name" value="EF_hand_dom"/>
</dbReference>
<name>A0A9Q0Y1Q0_9SAUR</name>
<keyword evidence="4" id="KW-0106">Calcium</keyword>
<feature type="compositionally biased region" description="Low complexity" evidence="7">
    <location>
        <begin position="64"/>
        <end position="78"/>
    </location>
</feature>
<dbReference type="SUPFAM" id="SSF46966">
    <property type="entry name" value="Spectrin repeat"/>
    <property type="match status" value="10"/>
</dbReference>
<dbReference type="GO" id="GO:0008017">
    <property type="term" value="F:microtubule binding"/>
    <property type="evidence" value="ECO:0007669"/>
    <property type="project" value="InterPro"/>
</dbReference>
<organism evidence="10 11">
    <name type="scientific">Phrynocephalus forsythii</name>
    <dbReference type="NCBI Taxonomy" id="171643"/>
    <lineage>
        <taxon>Eukaryota</taxon>
        <taxon>Metazoa</taxon>
        <taxon>Chordata</taxon>
        <taxon>Craniata</taxon>
        <taxon>Vertebrata</taxon>
        <taxon>Euteleostomi</taxon>
        <taxon>Lepidosauria</taxon>
        <taxon>Squamata</taxon>
        <taxon>Bifurcata</taxon>
        <taxon>Unidentata</taxon>
        <taxon>Episquamata</taxon>
        <taxon>Toxicofera</taxon>
        <taxon>Iguania</taxon>
        <taxon>Acrodonta</taxon>
        <taxon>Agamidae</taxon>
        <taxon>Agaminae</taxon>
        <taxon>Phrynocephalus</taxon>
    </lineage>
</organism>
<keyword evidence="3" id="KW-0479">Metal-binding</keyword>
<gene>
    <name evidence="10" type="ORF">JRQ81_011048</name>
</gene>
<keyword evidence="11" id="KW-1185">Reference proteome</keyword>
<keyword evidence="2" id="KW-0963">Cytoplasm</keyword>
<dbReference type="InterPro" id="IPR043197">
    <property type="entry name" value="Plakin"/>
</dbReference>
<dbReference type="Pfam" id="PF13499">
    <property type="entry name" value="EF-hand_7"/>
    <property type="match status" value="1"/>
</dbReference>
<dbReference type="PANTHER" id="PTHR23169">
    <property type="entry name" value="ENVOPLAKIN"/>
    <property type="match status" value="1"/>
</dbReference>
<dbReference type="SMART" id="SM00243">
    <property type="entry name" value="GAS2"/>
    <property type="match status" value="1"/>
</dbReference>
<keyword evidence="6" id="KW-0175">Coiled coil</keyword>
<dbReference type="FunFam" id="3.30.920.20:FF:000001">
    <property type="entry name" value="Microtubule-actin cross-linking factor 1"/>
    <property type="match status" value="1"/>
</dbReference>
<dbReference type="Gene3D" id="1.10.238.10">
    <property type="entry name" value="EF-hand"/>
    <property type="match status" value="1"/>
</dbReference>
<dbReference type="GO" id="GO:0005882">
    <property type="term" value="C:intermediate filament"/>
    <property type="evidence" value="ECO:0007669"/>
    <property type="project" value="TreeGrafter"/>
</dbReference>
<feature type="domain" description="EF-hand" evidence="8">
    <location>
        <begin position="1682"/>
        <end position="1717"/>
    </location>
</feature>
<evidence type="ECO:0000256" key="1">
    <source>
        <dbReference type="ARBA" id="ARBA00004245"/>
    </source>
</evidence>
<dbReference type="GO" id="GO:0005198">
    <property type="term" value="F:structural molecule activity"/>
    <property type="evidence" value="ECO:0007669"/>
    <property type="project" value="TreeGrafter"/>
</dbReference>
<proteinExistence type="predicted"/>
<dbReference type="PROSITE" id="PS00018">
    <property type="entry name" value="EF_HAND_1"/>
    <property type="match status" value="2"/>
</dbReference>
<dbReference type="SUPFAM" id="SSF143575">
    <property type="entry name" value="GAS2 domain-like"/>
    <property type="match status" value="1"/>
</dbReference>
<evidence type="ECO:0008006" key="12">
    <source>
        <dbReference type="Google" id="ProtNLM"/>
    </source>
</evidence>
<dbReference type="GO" id="GO:0005886">
    <property type="term" value="C:plasma membrane"/>
    <property type="evidence" value="ECO:0007669"/>
    <property type="project" value="UniProtKB-SubCell"/>
</dbReference>
<dbReference type="OrthoDB" id="10016565at2759"/>
<evidence type="ECO:0000256" key="7">
    <source>
        <dbReference type="SAM" id="MobiDB-lite"/>
    </source>
</evidence>
<dbReference type="InterPro" id="IPR011992">
    <property type="entry name" value="EF-hand-dom_pair"/>
</dbReference>
<evidence type="ECO:0000313" key="10">
    <source>
        <dbReference type="EMBL" id="KAJ7338283.1"/>
    </source>
</evidence>
<dbReference type="Pfam" id="PF00435">
    <property type="entry name" value="Spectrin"/>
    <property type="match status" value="6"/>
</dbReference>
<reference evidence="10" key="1">
    <citation type="journal article" date="2023" name="DNA Res.">
        <title>Chromosome-level genome assembly of Phrynocephalus forsythii using third-generation DNA sequencing and Hi-C analysis.</title>
        <authorList>
            <person name="Qi Y."/>
            <person name="Zhao W."/>
            <person name="Zhao Y."/>
            <person name="Niu C."/>
            <person name="Cao S."/>
            <person name="Zhang Y."/>
        </authorList>
    </citation>
    <scope>NUCLEOTIDE SEQUENCE</scope>
    <source>
        <tissue evidence="10">Muscle</tissue>
    </source>
</reference>
<dbReference type="Pfam" id="PF02187">
    <property type="entry name" value="GAS2"/>
    <property type="match status" value="1"/>
</dbReference>
<dbReference type="Gene3D" id="1.20.58.60">
    <property type="match status" value="12"/>
</dbReference>
<feature type="region of interest" description="Disordered" evidence="7">
    <location>
        <begin position="64"/>
        <end position="89"/>
    </location>
</feature>
<dbReference type="InterPro" id="IPR018159">
    <property type="entry name" value="Spectrin/alpha-actinin"/>
</dbReference>
<dbReference type="GO" id="GO:0005737">
    <property type="term" value="C:cytoplasm"/>
    <property type="evidence" value="ECO:0007669"/>
    <property type="project" value="TreeGrafter"/>
</dbReference>
<dbReference type="InterPro" id="IPR018247">
    <property type="entry name" value="EF_Hand_1_Ca_BS"/>
</dbReference>
<evidence type="ECO:0000256" key="4">
    <source>
        <dbReference type="ARBA" id="ARBA00022837"/>
    </source>
</evidence>
<feature type="domain" description="EF-hand" evidence="8">
    <location>
        <begin position="1646"/>
        <end position="1681"/>
    </location>
</feature>
<evidence type="ECO:0000256" key="5">
    <source>
        <dbReference type="ARBA" id="ARBA00023212"/>
    </source>
</evidence>
<dbReference type="SMART" id="SM00054">
    <property type="entry name" value="EFh"/>
    <property type="match status" value="2"/>
</dbReference>
<feature type="compositionally biased region" description="Polar residues" evidence="7">
    <location>
        <begin position="1820"/>
        <end position="1829"/>
    </location>
</feature>
<dbReference type="InterPro" id="IPR003108">
    <property type="entry name" value="GAR_dom"/>
</dbReference>
<dbReference type="EMBL" id="JAPFRF010000003">
    <property type="protein sequence ID" value="KAJ7338283.1"/>
    <property type="molecule type" value="Genomic_DNA"/>
</dbReference>
<evidence type="ECO:0000259" key="8">
    <source>
        <dbReference type="PROSITE" id="PS50222"/>
    </source>
</evidence>
<feature type="coiled-coil region" evidence="6">
    <location>
        <begin position="1088"/>
        <end position="1115"/>
    </location>
</feature>
<dbReference type="Proteomes" id="UP001142489">
    <property type="component" value="Unassembled WGS sequence"/>
</dbReference>
<protein>
    <recommendedName>
        <fullName evidence="12">Dystonin-like</fullName>
    </recommendedName>
</protein>
<dbReference type="CDD" id="cd00176">
    <property type="entry name" value="SPEC"/>
    <property type="match status" value="6"/>
</dbReference>
<keyword evidence="5" id="KW-0206">Cytoskeleton</keyword>
<sequence>MWGSEPALETLKKLLTWTRDMEELMASQKPPSSEAKVVRAQLQEQKLLQRLLDERGSLVEQLLQGGRPQQQQQRQGLPEPSPDGGERGLSSLQEQWAALVQRAKGRHGALQRILPLACTFQASADAFQGWLGSTERRLSQLWRASGSSDPSREAHQQVQELCEEICAKTAELERALGHGQRLLEVVPEEEAPLVQEKMDSLRRPFLIVGQSSADIRQRLEQAREASARLGATQEDLALWLARMEKELPPEGGPGTVAPADTEKLEQALRSEMDRASGFSVQLGQLGPVCLDGQALLLLLADHKGLSAEILHHHRIMERLVPIADALLGLCPTDVRQQIQPLAQQLQELMGQVLRQSSAHSVQLERSQLLLAQYAEAQEELGQWLEEAPRAVALFSSKDMSCETFREEQGRLQVLREAAAERKPLLAKLQRVVAQLAELSPQEAAPFQEGWQQVAEEYHRIREQICQVAALMEEAIPRYSQLSERMELMEECLEQLRGRLERPLAVQGDVAWLRERLRENSLQLGELERLGVALETLRGQGEELLAALPAGTNQGIQERVAQLLRQWDALWAEGEKQEARLQGLLTLADRFWQGLSDLAATLSDTQQGVLDLGRPPPTPRASRPSWRPCRSFPHGCGSPGGCVRHLALAWHHPGIPSAHLAPPHSPPQALREEIDSLQSNLDSLGALGMELMSSCGPLDKPDVTQRLDELYLSWHRLSQVWAERKAHLEQQLQASRDYQEAMEGHLSWMEKAQLRIAEEFLVGADLESVQLQLQELKEFKRELYQHKVDVESLRHPVTPKGGNQKDPPVALCHFRLRWNCLEEEVVSRQHQLEATLLGLGQFRSQLEELLQWLLRTREQLQEGDPPTLSLDLPTCEIELAKHKVLQNDVSSRAPTVRSVQEAGQGLLLSSGRDSVAGLPGSLQQLGQHWDFVLGETERRQLQLENNLFQDLTLEVTELLQWLEHVELQLFFSRPLGGTPEATKGKLAAHGELCKEMDAKEQAFHHLREKVRLLLATSHLPRGASSTEHSLSLLERKWATVSSQVQERKEQLSESLVVATEFHSTLQELLKWVEKTEEAMGALPPPSYVLDTLAHQIQEQKALLKEAQRQSKTMEGLEAVATRLRDLSRQQEGPLAHGLVLRAKERLAKVLQELSERGGALEKARKGAKQVDLPCDDAAAALGQEGIRALLAEHKEFQKALCTKRPVYEATLRSGRLVREKAQRPEDSQRLEEMLQALKERWERVCVWAAERQCRLEEGLLFSGRFSEALQTLMDWLYQAEPQLAEEMPVAGDRDLVSALMDKHKVFQKELGQRAGCIKALRRSVRDLRRGGGPRDSPWLQGQVEELGHRWELVCQLSLAKQDRLEAALRQAKEFHTLLHSFLGRLSKLEQLVKCTALPAEEAALREGQQQLTELKQGLQCQQLELECIVSLAEEILSACHPDAVIPLRSGVTGAKSRFQEVLSWAQQQEERLQARLASLVAEQEEVAQLLEWIGAAEEALSLRDREPLPEDAEQLEELSAQHAVFMEELNRKQPEVEKITQSGRRRRVPKELGVPNVPRKLSSRRRGAGRASRRDPGGPPEEEEEEEREPQSPRRTQLEQRWQQLRLLALDRQGHLHSSQQRLREIEEFAHFDFAVWRKRYMHWISQMKSRVLDVFRGIDRDQDGRITEQEFIESVLASKFPTNRLEMKAVAKIFDLNRDGFIDYYEFVSALHPSRDVLRRAADADQIQDEVNRQVAQCSCAKRFQVEQITANRYRFGESQQLRMVRILRSTLMVRVGGGWIALDEFLVKNDPCRVKGRTNVKINEKYLSPDPQAGGQGSGSHSTPTSKVLSPSGSSLSLYSSASAPSSPLPRKSVLRRTRSGDRCLHACSPLGTGWG</sequence>
<evidence type="ECO:0000256" key="2">
    <source>
        <dbReference type="ARBA" id="ARBA00022490"/>
    </source>
</evidence>
<feature type="compositionally biased region" description="Low complexity" evidence="7">
    <location>
        <begin position="1830"/>
        <end position="1851"/>
    </location>
</feature>
<dbReference type="FunFam" id="1.20.58.60:FF:000001">
    <property type="entry name" value="Microtubule-actin cross-linking factor 1"/>
    <property type="match status" value="2"/>
</dbReference>
<dbReference type="CDD" id="cd00051">
    <property type="entry name" value="EFh"/>
    <property type="match status" value="1"/>
</dbReference>
<evidence type="ECO:0000256" key="3">
    <source>
        <dbReference type="ARBA" id="ARBA00022723"/>
    </source>
</evidence>
<dbReference type="GO" id="GO:0045104">
    <property type="term" value="P:intermediate filament cytoskeleton organization"/>
    <property type="evidence" value="ECO:0007669"/>
    <property type="project" value="InterPro"/>
</dbReference>
<dbReference type="InterPro" id="IPR002017">
    <property type="entry name" value="Spectrin_repeat"/>
</dbReference>
<feature type="domain" description="GAR" evidence="9">
    <location>
        <begin position="1722"/>
        <end position="1794"/>
    </location>
</feature>
<dbReference type="PROSITE" id="PS51460">
    <property type="entry name" value="GAR"/>
    <property type="match status" value="1"/>
</dbReference>
<dbReference type="PROSITE" id="PS50222">
    <property type="entry name" value="EF_HAND_2"/>
    <property type="match status" value="2"/>
</dbReference>
<dbReference type="Gene3D" id="3.30.920.20">
    <property type="entry name" value="Gas2-like domain"/>
    <property type="match status" value="1"/>
</dbReference>
<accession>A0A9Q0Y1Q0</accession>
<dbReference type="GO" id="GO:0042060">
    <property type="term" value="P:wound healing"/>
    <property type="evidence" value="ECO:0007669"/>
    <property type="project" value="TreeGrafter"/>
</dbReference>
<evidence type="ECO:0000259" key="9">
    <source>
        <dbReference type="PROSITE" id="PS51460"/>
    </source>
</evidence>
<dbReference type="SUPFAM" id="SSF47473">
    <property type="entry name" value="EF-hand"/>
    <property type="match status" value="1"/>
</dbReference>
<evidence type="ECO:0000313" key="11">
    <source>
        <dbReference type="Proteomes" id="UP001142489"/>
    </source>
</evidence>
<dbReference type="PANTHER" id="PTHR23169:SF33">
    <property type="entry name" value="MICROTUBULE-ACTIN CROSS-LINKING FACTOR 1, ISOFORMS 1_2_3_5"/>
    <property type="match status" value="1"/>
</dbReference>
<dbReference type="InterPro" id="IPR036534">
    <property type="entry name" value="GAR_dom_sf"/>
</dbReference>
<feature type="region of interest" description="Disordered" evidence="7">
    <location>
        <begin position="1806"/>
        <end position="1857"/>
    </location>
</feature>
<dbReference type="SMART" id="SM00150">
    <property type="entry name" value="SPEC"/>
    <property type="match status" value="13"/>
</dbReference>